<dbReference type="AlphaFoldDB" id="A0A9P3HAE8"/>
<keyword evidence="5 6" id="KW-0349">Heme</keyword>
<dbReference type="InterPro" id="IPR001128">
    <property type="entry name" value="Cyt_P450"/>
</dbReference>
<organism evidence="7 8">
    <name type="scientific">Entomortierella parvispora</name>
    <dbReference type="NCBI Taxonomy" id="205924"/>
    <lineage>
        <taxon>Eukaryota</taxon>
        <taxon>Fungi</taxon>
        <taxon>Fungi incertae sedis</taxon>
        <taxon>Mucoromycota</taxon>
        <taxon>Mortierellomycotina</taxon>
        <taxon>Mortierellomycetes</taxon>
        <taxon>Mortierellales</taxon>
        <taxon>Mortierellaceae</taxon>
        <taxon>Entomortierella</taxon>
    </lineage>
</organism>
<comment type="similarity">
    <text evidence="2 6">Belongs to the cytochrome P450 family.</text>
</comment>
<evidence type="ECO:0000256" key="6">
    <source>
        <dbReference type="RuleBase" id="RU000461"/>
    </source>
</evidence>
<reference evidence="7" key="1">
    <citation type="submission" date="2021-11" db="EMBL/GenBank/DDBJ databases">
        <authorList>
            <person name="Herlambang A."/>
            <person name="Guo Y."/>
            <person name="Takashima Y."/>
            <person name="Nishizawa T."/>
        </authorList>
    </citation>
    <scope>NUCLEOTIDE SEQUENCE</scope>
    <source>
        <strain evidence="7">E1425</strain>
    </source>
</reference>
<dbReference type="PRINTS" id="PR00463">
    <property type="entry name" value="EP450I"/>
</dbReference>
<dbReference type="Proteomes" id="UP000827284">
    <property type="component" value="Unassembled WGS sequence"/>
</dbReference>
<evidence type="ECO:0000256" key="1">
    <source>
        <dbReference type="ARBA" id="ARBA00001971"/>
    </source>
</evidence>
<name>A0A9P3HAE8_9FUNG</name>
<feature type="binding site" description="axial binding residue" evidence="5">
    <location>
        <position position="386"/>
    </location>
    <ligand>
        <name>heme</name>
        <dbReference type="ChEBI" id="CHEBI:30413"/>
    </ligand>
    <ligandPart>
        <name>Fe</name>
        <dbReference type="ChEBI" id="CHEBI:18248"/>
    </ligandPart>
</feature>
<dbReference type="GO" id="GO:0020037">
    <property type="term" value="F:heme binding"/>
    <property type="evidence" value="ECO:0007669"/>
    <property type="project" value="InterPro"/>
</dbReference>
<keyword evidence="8" id="KW-1185">Reference proteome</keyword>
<keyword evidence="6" id="KW-0503">Monooxygenase</keyword>
<dbReference type="Gene3D" id="1.10.630.10">
    <property type="entry name" value="Cytochrome P450"/>
    <property type="match status" value="1"/>
</dbReference>
<dbReference type="InterPro" id="IPR002401">
    <property type="entry name" value="Cyt_P450_E_grp-I"/>
</dbReference>
<accession>A0A9P3HAE8</accession>
<evidence type="ECO:0000256" key="5">
    <source>
        <dbReference type="PIRSR" id="PIRSR602401-1"/>
    </source>
</evidence>
<dbReference type="InterPro" id="IPR017972">
    <property type="entry name" value="Cyt_P450_CS"/>
</dbReference>
<dbReference type="GO" id="GO:0005506">
    <property type="term" value="F:iron ion binding"/>
    <property type="evidence" value="ECO:0007669"/>
    <property type="project" value="InterPro"/>
</dbReference>
<reference evidence="7" key="2">
    <citation type="journal article" date="2022" name="Microbiol. Resour. Announc.">
        <title>Whole-Genome Sequence of Entomortierella parvispora E1425, a Mucoromycotan Fungus Associated with Burkholderiaceae-Related Endosymbiotic Bacteria.</title>
        <authorList>
            <person name="Herlambang A."/>
            <person name="Guo Y."/>
            <person name="Takashima Y."/>
            <person name="Narisawa K."/>
            <person name="Ohta H."/>
            <person name="Nishizawa T."/>
        </authorList>
    </citation>
    <scope>NUCLEOTIDE SEQUENCE</scope>
    <source>
        <strain evidence="7">E1425</strain>
    </source>
</reference>
<dbReference type="InterPro" id="IPR050121">
    <property type="entry name" value="Cytochrome_P450_monoxygenase"/>
</dbReference>
<evidence type="ECO:0000256" key="4">
    <source>
        <dbReference type="ARBA" id="ARBA00023004"/>
    </source>
</evidence>
<dbReference type="SUPFAM" id="SSF48264">
    <property type="entry name" value="Cytochrome P450"/>
    <property type="match status" value="1"/>
</dbReference>
<dbReference type="PROSITE" id="PS00086">
    <property type="entry name" value="CYTOCHROME_P450"/>
    <property type="match status" value="1"/>
</dbReference>
<dbReference type="InterPro" id="IPR036396">
    <property type="entry name" value="Cyt_P450_sf"/>
</dbReference>
<evidence type="ECO:0000313" key="7">
    <source>
        <dbReference type="EMBL" id="GJJ72920.1"/>
    </source>
</evidence>
<dbReference type="GO" id="GO:0004497">
    <property type="term" value="F:monooxygenase activity"/>
    <property type="evidence" value="ECO:0007669"/>
    <property type="project" value="UniProtKB-KW"/>
</dbReference>
<comment type="cofactor">
    <cofactor evidence="1 5">
        <name>heme</name>
        <dbReference type="ChEBI" id="CHEBI:30413"/>
    </cofactor>
</comment>
<evidence type="ECO:0000256" key="3">
    <source>
        <dbReference type="ARBA" id="ARBA00022723"/>
    </source>
</evidence>
<evidence type="ECO:0008006" key="9">
    <source>
        <dbReference type="Google" id="ProtNLM"/>
    </source>
</evidence>
<keyword evidence="4 5" id="KW-0408">Iron</keyword>
<gene>
    <name evidence="7" type="ORF">EMPS_05278</name>
</gene>
<dbReference type="Pfam" id="PF00067">
    <property type="entry name" value="p450"/>
    <property type="match status" value="1"/>
</dbReference>
<dbReference type="OrthoDB" id="1470350at2759"/>
<protein>
    <recommendedName>
        <fullName evidence="9">Cytochrome P450</fullName>
    </recommendedName>
</protein>
<dbReference type="PANTHER" id="PTHR24305">
    <property type="entry name" value="CYTOCHROME P450"/>
    <property type="match status" value="1"/>
</dbReference>
<dbReference type="PANTHER" id="PTHR24305:SF166">
    <property type="entry name" value="CYTOCHROME P450 12A4, MITOCHONDRIAL-RELATED"/>
    <property type="match status" value="1"/>
</dbReference>
<dbReference type="PRINTS" id="PR00385">
    <property type="entry name" value="P450"/>
</dbReference>
<evidence type="ECO:0000256" key="2">
    <source>
        <dbReference type="ARBA" id="ARBA00010617"/>
    </source>
</evidence>
<dbReference type="GO" id="GO:0016705">
    <property type="term" value="F:oxidoreductase activity, acting on paired donors, with incorporation or reduction of molecular oxygen"/>
    <property type="evidence" value="ECO:0007669"/>
    <property type="project" value="InterPro"/>
</dbReference>
<dbReference type="EMBL" id="BQFW01000007">
    <property type="protein sequence ID" value="GJJ72920.1"/>
    <property type="molecule type" value="Genomic_DNA"/>
</dbReference>
<comment type="caution">
    <text evidence="7">The sequence shown here is derived from an EMBL/GenBank/DDBJ whole genome shotgun (WGS) entry which is preliminary data.</text>
</comment>
<keyword evidence="3 5" id="KW-0479">Metal-binding</keyword>
<sequence length="444" mass="50599">MYGKVLRVSPDIVSIADKDMIKEILVTMDYPKSVIHQGLELNEQHNLFTSRNKAFHKNRRRLIAPAFGLQYLRTLEPIMHECIHILMDKIDQVLLDPTSVKKGTKILPQGQVNICSFMMRLSMDIIGETAFGQSFDMVQDDSHPVPGQLARTLKRSMQQTFNPWMKWFIPLDYSFVDFGAERVRVRKEAGEKGRRADLLQYLIDAQAHERAIGEGETGDEYLDMVSGKLTDRAVETEACVFLIAGSETSSTAMTFTLMYLVENPDKLAKLRDELDLAAASNAWGDIPSYDQVRNLPYLTGCINESLRMRPVAATGLPREVTEDVTMKGWFFPKGTILIAQLPALHHSDEYFPQANKFIPERWTEESPFPPVQDFTFYPFSAGTRNCVGKNFAMMEMRLILATLILSYDIGHVKWQRTDYVQYITTALATESYIITMKKRSPPTK</sequence>
<proteinExistence type="inferred from homology"/>
<evidence type="ECO:0000313" key="8">
    <source>
        <dbReference type="Proteomes" id="UP000827284"/>
    </source>
</evidence>
<keyword evidence="6" id="KW-0560">Oxidoreductase</keyword>